<reference evidence="1 2" key="1">
    <citation type="submission" date="2024-04" db="EMBL/GenBank/DDBJ databases">
        <authorList>
            <person name="Fracassetti M."/>
        </authorList>
    </citation>
    <scope>NUCLEOTIDE SEQUENCE [LARGE SCALE GENOMIC DNA]</scope>
</reference>
<protein>
    <submittedName>
        <fullName evidence="1">Uncharacterized protein</fullName>
    </submittedName>
</protein>
<proteinExistence type="predicted"/>
<keyword evidence="2" id="KW-1185">Reference proteome</keyword>
<dbReference type="EMBL" id="OZ034817">
    <property type="protein sequence ID" value="CAL1381125.1"/>
    <property type="molecule type" value="Genomic_DNA"/>
</dbReference>
<evidence type="ECO:0000313" key="2">
    <source>
        <dbReference type="Proteomes" id="UP001497516"/>
    </source>
</evidence>
<dbReference type="AlphaFoldDB" id="A0AAV2E6J5"/>
<name>A0AAV2E6J5_9ROSI</name>
<sequence>MQAVVEVDMGQVLVHSSPNQVAEVVMGQNEILSNPNQVRSPPLSFAHVVRGSPNAGSPVTTEQLTRSLESPLLNDVSSRVESDQGGIEGGLAIVSKEVHTLQVDKGKNIWVEDSHEAFQVAKRGGKGGKGKKRMK</sequence>
<organism evidence="1 2">
    <name type="scientific">Linum trigynum</name>
    <dbReference type="NCBI Taxonomy" id="586398"/>
    <lineage>
        <taxon>Eukaryota</taxon>
        <taxon>Viridiplantae</taxon>
        <taxon>Streptophyta</taxon>
        <taxon>Embryophyta</taxon>
        <taxon>Tracheophyta</taxon>
        <taxon>Spermatophyta</taxon>
        <taxon>Magnoliopsida</taxon>
        <taxon>eudicotyledons</taxon>
        <taxon>Gunneridae</taxon>
        <taxon>Pentapetalae</taxon>
        <taxon>rosids</taxon>
        <taxon>fabids</taxon>
        <taxon>Malpighiales</taxon>
        <taxon>Linaceae</taxon>
        <taxon>Linum</taxon>
    </lineage>
</organism>
<evidence type="ECO:0000313" key="1">
    <source>
        <dbReference type="EMBL" id="CAL1381125.1"/>
    </source>
</evidence>
<accession>A0AAV2E6J5</accession>
<dbReference type="Proteomes" id="UP001497516">
    <property type="component" value="Chromosome 4"/>
</dbReference>
<gene>
    <name evidence="1" type="ORF">LTRI10_LOCUS22527</name>
</gene>